<feature type="compositionally biased region" description="Low complexity" evidence="1">
    <location>
        <begin position="118"/>
        <end position="141"/>
    </location>
</feature>
<keyword evidence="3" id="KW-1185">Reference proteome</keyword>
<dbReference type="PANTHER" id="PTHR31328">
    <property type="entry name" value="BIOGENESIS OF LYSOSOME-RELATED ORGANELLES COMPLEX 1 SUBUNIT 6"/>
    <property type="match status" value="1"/>
</dbReference>
<protein>
    <submittedName>
        <fullName evidence="2">Uncharacterized protein</fullName>
    </submittedName>
</protein>
<feature type="compositionally biased region" description="Basic residues" evidence="1">
    <location>
        <begin position="157"/>
        <end position="166"/>
    </location>
</feature>
<dbReference type="EMBL" id="DF836429">
    <property type="protein sequence ID" value="GAN06893.1"/>
    <property type="molecule type" value="Genomic_DNA"/>
</dbReference>
<reference evidence="2" key="1">
    <citation type="submission" date="2014-09" db="EMBL/GenBank/DDBJ databases">
        <title>Draft genome sequence of an oleaginous Mucoromycotina fungus Mucor ambiguus NBRC6742.</title>
        <authorList>
            <person name="Takeda I."/>
            <person name="Yamane N."/>
            <person name="Morita T."/>
            <person name="Tamano K."/>
            <person name="Machida M."/>
            <person name="Baker S."/>
            <person name="Koike H."/>
        </authorList>
    </citation>
    <scope>NUCLEOTIDE SEQUENCE</scope>
    <source>
        <strain evidence="2">NBRC 6742</strain>
    </source>
</reference>
<evidence type="ECO:0000313" key="2">
    <source>
        <dbReference type="EMBL" id="GAN06893.1"/>
    </source>
</evidence>
<sequence length="195" mass="21253">MASLQAAADIVSTISTLEDDLRGIAQAQNNLLQVILKAQASMISDKELNDIKSNMDKVTIYNTKLMSLKASMSMLTGRSKQLKGRATKLQELKMKYLSEIDDIRKLEREKDQSIAAKTSTSTPTLMLSPAMPASPSTAMPSPVIPSATSSSTTVPKLVKKKKKTKARQALIDDGDDGRSWTPKKSLSQQDLALKK</sequence>
<evidence type="ECO:0000313" key="3">
    <source>
        <dbReference type="Proteomes" id="UP000053815"/>
    </source>
</evidence>
<evidence type="ECO:0000256" key="1">
    <source>
        <dbReference type="SAM" id="MobiDB-lite"/>
    </source>
</evidence>
<dbReference type="AlphaFoldDB" id="A0A0C9MXH7"/>
<dbReference type="PANTHER" id="PTHR31328:SF2">
    <property type="entry name" value="BIOGENESIS OF LYSOSOME-RELATED ORGANELLES COMPLEX 1 SUBUNIT 6"/>
    <property type="match status" value="1"/>
</dbReference>
<dbReference type="Pfam" id="PF14712">
    <property type="entry name" value="Snapin_Pallidin"/>
    <property type="match status" value="1"/>
</dbReference>
<feature type="region of interest" description="Disordered" evidence="1">
    <location>
        <begin position="110"/>
        <end position="195"/>
    </location>
</feature>
<dbReference type="OrthoDB" id="19659at2759"/>
<dbReference type="Proteomes" id="UP000053815">
    <property type="component" value="Unassembled WGS sequence"/>
</dbReference>
<feature type="compositionally biased region" description="Polar residues" evidence="1">
    <location>
        <begin position="182"/>
        <end position="195"/>
    </location>
</feature>
<accession>A0A0C9MXH7</accession>
<dbReference type="GO" id="GO:0030133">
    <property type="term" value="C:transport vesicle"/>
    <property type="evidence" value="ECO:0007669"/>
    <property type="project" value="TreeGrafter"/>
</dbReference>
<gene>
    <name evidence="2" type="ORF">MAM1_0140d06383</name>
</gene>
<organism evidence="2">
    <name type="scientific">Mucor ambiguus</name>
    <dbReference type="NCBI Taxonomy" id="91626"/>
    <lineage>
        <taxon>Eukaryota</taxon>
        <taxon>Fungi</taxon>
        <taxon>Fungi incertae sedis</taxon>
        <taxon>Mucoromycota</taxon>
        <taxon>Mucoromycotina</taxon>
        <taxon>Mucoromycetes</taxon>
        <taxon>Mucorales</taxon>
        <taxon>Mucorineae</taxon>
        <taxon>Mucoraceae</taxon>
        <taxon>Mucor</taxon>
    </lineage>
</organism>
<name>A0A0C9MXH7_9FUNG</name>
<dbReference type="InterPro" id="IPR028119">
    <property type="entry name" value="Snapin/Pallidin/Snn1"/>
</dbReference>
<dbReference type="GO" id="GO:0031083">
    <property type="term" value="C:BLOC-1 complex"/>
    <property type="evidence" value="ECO:0007669"/>
    <property type="project" value="TreeGrafter"/>
</dbReference>
<proteinExistence type="predicted"/>